<protein>
    <submittedName>
        <fullName evidence="1">Uncharacterized protein</fullName>
    </submittedName>
</protein>
<dbReference type="PANTHER" id="PTHR14614:SF109">
    <property type="entry name" value="RIBOSOMAL LYSINE N-METHYLTRANSFERASE 5"/>
    <property type="match status" value="1"/>
</dbReference>
<dbReference type="Pfam" id="PF10294">
    <property type="entry name" value="Methyltransf_16"/>
    <property type="match status" value="1"/>
</dbReference>
<dbReference type="InterPro" id="IPR019410">
    <property type="entry name" value="Methyltransf_16"/>
</dbReference>
<evidence type="ECO:0000313" key="1">
    <source>
        <dbReference type="EMBL" id="CAB4006417.1"/>
    </source>
</evidence>
<reference evidence="1" key="1">
    <citation type="submission" date="2020-04" db="EMBL/GenBank/DDBJ databases">
        <authorList>
            <person name="Alioto T."/>
            <person name="Alioto T."/>
            <person name="Gomez Garrido J."/>
        </authorList>
    </citation>
    <scope>NUCLEOTIDE SEQUENCE</scope>
    <source>
        <strain evidence="1">A484AB</strain>
    </source>
</reference>
<dbReference type="OrthoDB" id="413520at2759"/>
<proteinExistence type="predicted"/>
<dbReference type="Gene3D" id="3.40.50.150">
    <property type="entry name" value="Vaccinia Virus protein VP39"/>
    <property type="match status" value="1"/>
</dbReference>
<dbReference type="CDD" id="cd02440">
    <property type="entry name" value="AdoMet_MTases"/>
    <property type="match status" value="1"/>
</dbReference>
<comment type="caution">
    <text evidence="1">The sequence shown here is derived from an EMBL/GenBank/DDBJ whole genome shotgun (WGS) entry which is preliminary data.</text>
</comment>
<dbReference type="EMBL" id="CACRXK020005503">
    <property type="protein sequence ID" value="CAB4006417.1"/>
    <property type="molecule type" value="Genomic_DNA"/>
</dbReference>
<gene>
    <name evidence="1" type="ORF">PACLA_8A032146</name>
</gene>
<dbReference type="InterPro" id="IPR029063">
    <property type="entry name" value="SAM-dependent_MTases_sf"/>
</dbReference>
<dbReference type="SUPFAM" id="SSF53335">
    <property type="entry name" value="S-adenosyl-L-methionine-dependent methyltransferases"/>
    <property type="match status" value="1"/>
</dbReference>
<organism evidence="1 2">
    <name type="scientific">Paramuricea clavata</name>
    <name type="common">Red gorgonian</name>
    <name type="synonym">Violescent sea-whip</name>
    <dbReference type="NCBI Taxonomy" id="317549"/>
    <lineage>
        <taxon>Eukaryota</taxon>
        <taxon>Metazoa</taxon>
        <taxon>Cnidaria</taxon>
        <taxon>Anthozoa</taxon>
        <taxon>Octocorallia</taxon>
        <taxon>Malacalcyonacea</taxon>
        <taxon>Plexauridae</taxon>
        <taxon>Paramuricea</taxon>
    </lineage>
</organism>
<name>A0A6S7HQG9_PARCT</name>
<dbReference type="AlphaFoldDB" id="A0A6S7HQG9"/>
<dbReference type="Proteomes" id="UP001152795">
    <property type="component" value="Unassembled WGS sequence"/>
</dbReference>
<keyword evidence="2" id="KW-1185">Reference proteome</keyword>
<dbReference type="PANTHER" id="PTHR14614">
    <property type="entry name" value="HEPATOCELLULAR CARCINOMA-ASSOCIATED ANTIGEN"/>
    <property type="match status" value="1"/>
</dbReference>
<evidence type="ECO:0000313" key="2">
    <source>
        <dbReference type="Proteomes" id="UP001152795"/>
    </source>
</evidence>
<sequence>MLNSQSRWLRQEYKTNKDKFEKPFKITIENRASESVTTTQFILDQNYKGLGCTVWDGSIALAKMFENDLELIKNLKRFNALELGAGCGLVGLTLVHLGAKFVLLSDMEVCMPTLKENVMKNTQTSTRDSVRVMPYIWGEATTVLTKPRGKFDIIVAAEVLYDEADSRLLAQSAMQLLDEGGVMFVSMGRNRNGETTFVEAMNKNGYSIIEVPKEKLHPKYQDEIIKIIKVTKQTKS</sequence>
<accession>A0A6S7HQG9</accession>